<dbReference type="AlphaFoldDB" id="A0A7S4AXB1"/>
<evidence type="ECO:0000256" key="1">
    <source>
        <dbReference type="SAM" id="SignalP"/>
    </source>
</evidence>
<gene>
    <name evidence="2" type="ORF">PAUS00366_LOCUS22770</name>
</gene>
<keyword evidence="1" id="KW-0732">Signal</keyword>
<protein>
    <recommendedName>
        <fullName evidence="3">Right handed beta helix domain-containing protein</fullName>
    </recommendedName>
</protein>
<dbReference type="Gene3D" id="2.60.120.260">
    <property type="entry name" value="Galactose-binding domain-like"/>
    <property type="match status" value="3"/>
</dbReference>
<dbReference type="SUPFAM" id="SSF49785">
    <property type="entry name" value="Galactose-binding domain-like"/>
    <property type="match status" value="2"/>
</dbReference>
<sequence>MSTLSLWTLLLASSSIFHNTQAAECISRIKDIYTAEKAVTNINIQRTYIICPNRRYKVGTYDYYGQSLRRGDNGEPPLPLLPNIKLQCGEDAHPSSSRSCFITSGDLQVDGTTTRGLGGENIGNVEIVGFVFEAALKHSFWATKSGSVTFQNCEWTNIDRSSGPIMLDYFDNFGREEMLTVSFEDCKFHNNQYFGYGAQTALVTGNSKQNKMTFARTVFLNNDMENNISSAGTRTHLIESLGEVSIQNSCFVNNKVAAANIAVYDSMFTSSEVVHANDKGGSLCQYASVFENYKQYQSLKPSCIPIDSSKTVCDLDIDLPTDRIEPVNHYVPFTINALEYDSSFEKDHSRLEGGCNRLGFLPTDGPDAQNTNDPICLDFGGCHVSHSVAGEYLVYRFAHSKGADVNGQVFVDISVRVASYSEKKILLELMYDKRVETKKILSSEGLGYQKFSTITWRNVPLKAEEPVHSIRFWFVDGNINFCAIGVEFSGQTLPPPTPVPTSKPDVLPGPIPKIPPIIWQALDYDTAYERSPNKSEGGCNNRGDGVDAQTTTDNTCINRDHSKCNIGWWAPDEYLIYQFTIPQGGSGMYNIRARAATRRSNRYIKMDLTTKNRETLWNSTSLSVPKHGKQNFNDIFWNSVFLEPNQYSLKLKSSGNTNLCSVAVLLSDTSSGPDPDDDNSKVVVPGIYSAMYYSDADFFDTTTANRGNCPFRKDTPIDAKINNDSTCKQSKTNFNGHCNIAFTAPNEYLVYDFKAKQDSIKVSLRVASKRKKKIHVELYSSNMVLLEEKVVSTLASNSWNGYHTLVVWDQIGIGNEETFKMKITFLQGQVNLCSFEIK</sequence>
<name>A0A7S4AXB1_9STRA</name>
<dbReference type="InterPro" id="IPR008979">
    <property type="entry name" value="Galactose-bd-like_sf"/>
</dbReference>
<dbReference type="InterPro" id="IPR011050">
    <property type="entry name" value="Pectin_lyase_fold/virulence"/>
</dbReference>
<accession>A0A7S4AXB1</accession>
<dbReference type="EMBL" id="HBIX01034839">
    <property type="protein sequence ID" value="CAE0729985.1"/>
    <property type="molecule type" value="Transcribed_RNA"/>
</dbReference>
<dbReference type="SUPFAM" id="SSF51126">
    <property type="entry name" value="Pectin lyase-like"/>
    <property type="match status" value="1"/>
</dbReference>
<evidence type="ECO:0000313" key="2">
    <source>
        <dbReference type="EMBL" id="CAE0729985.1"/>
    </source>
</evidence>
<evidence type="ECO:0008006" key="3">
    <source>
        <dbReference type="Google" id="ProtNLM"/>
    </source>
</evidence>
<proteinExistence type="predicted"/>
<feature type="chain" id="PRO_5031254262" description="Right handed beta helix domain-containing protein" evidence="1">
    <location>
        <begin position="23"/>
        <end position="838"/>
    </location>
</feature>
<reference evidence="2" key="1">
    <citation type="submission" date="2021-01" db="EMBL/GenBank/DDBJ databases">
        <authorList>
            <person name="Corre E."/>
            <person name="Pelletier E."/>
            <person name="Niang G."/>
            <person name="Scheremetjew M."/>
            <person name="Finn R."/>
            <person name="Kale V."/>
            <person name="Holt S."/>
            <person name="Cochrane G."/>
            <person name="Meng A."/>
            <person name="Brown T."/>
            <person name="Cohen L."/>
        </authorList>
    </citation>
    <scope>NUCLEOTIDE SEQUENCE</scope>
    <source>
        <strain evidence="2">10249 10 AB</strain>
    </source>
</reference>
<feature type="signal peptide" evidence="1">
    <location>
        <begin position="1"/>
        <end position="22"/>
    </location>
</feature>
<organism evidence="2">
    <name type="scientific">Pseudo-nitzschia australis</name>
    <dbReference type="NCBI Taxonomy" id="44445"/>
    <lineage>
        <taxon>Eukaryota</taxon>
        <taxon>Sar</taxon>
        <taxon>Stramenopiles</taxon>
        <taxon>Ochrophyta</taxon>
        <taxon>Bacillariophyta</taxon>
        <taxon>Bacillariophyceae</taxon>
        <taxon>Bacillariophycidae</taxon>
        <taxon>Bacillariales</taxon>
        <taxon>Bacillariaceae</taxon>
        <taxon>Pseudo-nitzschia</taxon>
    </lineage>
</organism>